<dbReference type="SUPFAM" id="SSF49384">
    <property type="entry name" value="Carbohydrate-binding domain"/>
    <property type="match status" value="1"/>
</dbReference>
<dbReference type="GO" id="GO:0005975">
    <property type="term" value="P:carbohydrate metabolic process"/>
    <property type="evidence" value="ECO:0007669"/>
    <property type="project" value="InterPro"/>
</dbReference>
<dbReference type="Pfam" id="PF00069">
    <property type="entry name" value="Pkinase"/>
    <property type="match status" value="1"/>
</dbReference>
<reference evidence="10" key="1">
    <citation type="submission" date="2020-12" db="EMBL/GenBank/DDBJ databases">
        <authorList>
            <person name="Iha C."/>
        </authorList>
    </citation>
    <scope>NUCLEOTIDE SEQUENCE</scope>
</reference>
<dbReference type="PROSITE" id="PS00108">
    <property type="entry name" value="PROTEIN_KINASE_ST"/>
    <property type="match status" value="1"/>
</dbReference>
<dbReference type="Gene3D" id="1.10.510.10">
    <property type="entry name" value="Transferase(Phosphotransferase) domain 1"/>
    <property type="match status" value="1"/>
</dbReference>
<evidence type="ECO:0000313" key="11">
    <source>
        <dbReference type="Proteomes" id="UP000708148"/>
    </source>
</evidence>
<keyword evidence="4 5" id="KW-0067">ATP-binding</keyword>
<dbReference type="GO" id="GO:0005524">
    <property type="term" value="F:ATP binding"/>
    <property type="evidence" value="ECO:0007669"/>
    <property type="project" value="UniProtKB-UniRule"/>
</dbReference>
<feature type="compositionally biased region" description="Low complexity" evidence="6">
    <location>
        <begin position="1019"/>
        <end position="1035"/>
    </location>
</feature>
<dbReference type="SUPFAM" id="SSF56112">
    <property type="entry name" value="Protein kinase-like (PK-like)"/>
    <property type="match status" value="1"/>
</dbReference>
<evidence type="ECO:0000259" key="9">
    <source>
        <dbReference type="PROSITE" id="PS51172"/>
    </source>
</evidence>
<dbReference type="InterPro" id="IPR000719">
    <property type="entry name" value="Prot_kinase_dom"/>
</dbReference>
<keyword evidence="11" id="KW-1185">Reference proteome</keyword>
<dbReference type="Gene3D" id="3.30.200.20">
    <property type="entry name" value="Phosphorylase Kinase, domain 1"/>
    <property type="match status" value="1"/>
</dbReference>
<dbReference type="InterPro" id="IPR001956">
    <property type="entry name" value="CBM3"/>
</dbReference>
<feature type="chain" id="PRO_5035758185" description="Protein kinase domain-containing protein" evidence="7">
    <location>
        <begin position="33"/>
        <end position="1099"/>
    </location>
</feature>
<evidence type="ECO:0000256" key="4">
    <source>
        <dbReference type="ARBA" id="ARBA00022840"/>
    </source>
</evidence>
<dbReference type="PROSITE" id="PS51172">
    <property type="entry name" value="CBM3"/>
    <property type="match status" value="1"/>
</dbReference>
<dbReference type="AlphaFoldDB" id="A0A8S1JFJ9"/>
<feature type="compositionally biased region" description="Basic and acidic residues" evidence="6">
    <location>
        <begin position="907"/>
        <end position="920"/>
    </location>
</feature>
<feature type="region of interest" description="Disordered" evidence="6">
    <location>
        <begin position="907"/>
        <end position="1062"/>
    </location>
</feature>
<keyword evidence="2 5" id="KW-0547">Nucleotide-binding</keyword>
<dbReference type="PROSITE" id="PS00107">
    <property type="entry name" value="PROTEIN_KINASE_ATP"/>
    <property type="match status" value="1"/>
</dbReference>
<dbReference type="CDD" id="cd13999">
    <property type="entry name" value="STKc_MAP3K-like"/>
    <property type="match status" value="1"/>
</dbReference>
<dbReference type="SMART" id="SM00220">
    <property type="entry name" value="S_TKc"/>
    <property type="match status" value="1"/>
</dbReference>
<evidence type="ECO:0000256" key="7">
    <source>
        <dbReference type="SAM" id="SignalP"/>
    </source>
</evidence>
<evidence type="ECO:0000313" key="10">
    <source>
        <dbReference type="EMBL" id="CAD7702739.1"/>
    </source>
</evidence>
<dbReference type="PANTHER" id="PTHR44329:SF214">
    <property type="entry name" value="PROTEIN KINASE DOMAIN-CONTAINING PROTEIN"/>
    <property type="match status" value="1"/>
</dbReference>
<comment type="caution">
    <text evidence="10">The sequence shown here is derived from an EMBL/GenBank/DDBJ whole genome shotgun (WGS) entry which is preliminary data.</text>
</comment>
<dbReference type="InterPro" id="IPR008965">
    <property type="entry name" value="CBM2/CBM3_carb-bd_dom_sf"/>
</dbReference>
<keyword evidence="1" id="KW-0808">Transferase</keyword>
<evidence type="ECO:0000256" key="3">
    <source>
        <dbReference type="ARBA" id="ARBA00022777"/>
    </source>
</evidence>
<dbReference type="InterPro" id="IPR011009">
    <property type="entry name" value="Kinase-like_dom_sf"/>
</dbReference>
<evidence type="ECO:0000256" key="1">
    <source>
        <dbReference type="ARBA" id="ARBA00022679"/>
    </source>
</evidence>
<sequence length="1099" mass="120935">MGSRDLSTVAGRAVGCWLCLAVVLLACGGAGGQKAGRAEGGGECFALVEYVALIGDVRTANLSDFFRGELRVQEIDAEEEIVNGSIKLAWTFSAGETLKGRSSINADRTKFGYSSETVDEQRITLWWNDSAGFSDGSLSTVRFSGEKGNSAPADAGFTNYTLAAPNNVALNDYQCVPIEHEDELVAISKEEVNRGDLVLLYMPLEFTNFRSSDGFGIPSTTFAFRIINVGSRVIDLKHVRLEYWFHGDDRSLVTNAKEMPFKGDCRASTANCSLTVTKIRPGQRGVQGAQFKMEISFLEGAGILPTNESSLSTEQNVSTAPPLLEAIVNITSTKLFGQMNSTRDFSYLETEIDDNKSLLADIPDLVNRVYAKNKRMPVYVKGKRVWGSSPEAGEEKVEADGLECEVVNVNTARCGLRKQYCCKTELKVAPPPPPVGILNGTLPGTSEGSSTDSPIVPLIGGVVGGLVGLVAIACCWRSKKRRQRQKLHIANLEKMAREQEPYKQIKHSARPESPALSEDNLDIDGLDEELGIDMREGESEPLIAAKYHTVPSISGADSSFLMEMKERRESTDVEARDIKSWNGYMHWQWEGFEMSFATECQQVRRTTTGAANMGPQGVLTQNFQNLSAVNFDVDYKTEIEPFLGEKLGEGGFGKVFQATWRHVKVAVKVMKIDNDSMQQTLEDEIKLTSRFHHPNIVKVLAACFRDKENICLIMELVENGSLSQRIHNRNKRKLEYMEVLKLGHDIAQALAYLHPTVIHRDLKPQNVLLDLKGRAKIADFGISKFKDPHKSYLSVTQTGGTPNYMAPELFNGTRVDERCDIFSLGCILYEAVTRKVPFSDLPHDNFAPPLFQIIKTVAIDKKRPKIPEYCPHKLATLIRVCWSDNPKKRPSAAKVKEIIEGMMKEEMQHRKGDALKERQASGDAASNSGNSTGPSPQPDSQVSRRPSFFSGWMRGSQGRSPTSDIPDSPANAIPRPPRRPADPQPPPGWHDDAAPRGRSIQISDDTVGMTGVPPSQDRGVSVSGSSLDDSSLLDGRQWRGASENSQSSADTPGRDRVPSVGMQLPGVLPYAGHKGRAGRSHRNRNFILPVTDAHVNGRY</sequence>
<keyword evidence="3" id="KW-0418">Kinase</keyword>
<organism evidence="10 11">
    <name type="scientific">Ostreobium quekettii</name>
    <dbReference type="NCBI Taxonomy" id="121088"/>
    <lineage>
        <taxon>Eukaryota</taxon>
        <taxon>Viridiplantae</taxon>
        <taxon>Chlorophyta</taxon>
        <taxon>core chlorophytes</taxon>
        <taxon>Ulvophyceae</taxon>
        <taxon>TCBD clade</taxon>
        <taxon>Bryopsidales</taxon>
        <taxon>Ostreobineae</taxon>
        <taxon>Ostreobiaceae</taxon>
        <taxon>Ostreobium</taxon>
    </lineage>
</organism>
<dbReference type="GO" id="GO:0004674">
    <property type="term" value="F:protein serine/threonine kinase activity"/>
    <property type="evidence" value="ECO:0007669"/>
    <property type="project" value="TreeGrafter"/>
</dbReference>
<dbReference type="PROSITE" id="PS51257">
    <property type="entry name" value="PROKAR_LIPOPROTEIN"/>
    <property type="match status" value="1"/>
</dbReference>
<dbReference type="OrthoDB" id="536504at2759"/>
<dbReference type="EMBL" id="CAJHUC010001933">
    <property type="protein sequence ID" value="CAD7702739.1"/>
    <property type="molecule type" value="Genomic_DNA"/>
</dbReference>
<keyword evidence="7" id="KW-0732">Signal</keyword>
<dbReference type="InterPro" id="IPR017441">
    <property type="entry name" value="Protein_kinase_ATP_BS"/>
</dbReference>
<name>A0A8S1JFJ9_9CHLO</name>
<dbReference type="GO" id="GO:0030248">
    <property type="term" value="F:cellulose binding"/>
    <property type="evidence" value="ECO:0007669"/>
    <property type="project" value="InterPro"/>
</dbReference>
<dbReference type="InterPro" id="IPR008271">
    <property type="entry name" value="Ser/Thr_kinase_AS"/>
</dbReference>
<dbReference type="InterPro" id="IPR036966">
    <property type="entry name" value="CBM3_sf"/>
</dbReference>
<evidence type="ECO:0000259" key="8">
    <source>
        <dbReference type="PROSITE" id="PS50011"/>
    </source>
</evidence>
<dbReference type="PANTHER" id="PTHR44329">
    <property type="entry name" value="SERINE/THREONINE-PROTEIN KINASE TNNI3K-RELATED"/>
    <property type="match status" value="1"/>
</dbReference>
<feature type="region of interest" description="Disordered" evidence="6">
    <location>
        <begin position="500"/>
        <end position="520"/>
    </location>
</feature>
<proteinExistence type="predicted"/>
<dbReference type="Gene3D" id="2.60.40.710">
    <property type="entry name" value="Endoglucanase-like"/>
    <property type="match status" value="1"/>
</dbReference>
<evidence type="ECO:0000256" key="2">
    <source>
        <dbReference type="ARBA" id="ARBA00022741"/>
    </source>
</evidence>
<evidence type="ECO:0000256" key="5">
    <source>
        <dbReference type="PROSITE-ProRule" id="PRU10141"/>
    </source>
</evidence>
<feature type="signal peptide" evidence="7">
    <location>
        <begin position="1"/>
        <end position="32"/>
    </location>
</feature>
<feature type="binding site" evidence="5">
    <location>
        <position position="668"/>
    </location>
    <ligand>
        <name>ATP</name>
        <dbReference type="ChEBI" id="CHEBI:30616"/>
    </ligand>
</feature>
<accession>A0A8S1JFJ9</accession>
<feature type="domain" description="Protein kinase" evidence="8">
    <location>
        <begin position="641"/>
        <end position="903"/>
    </location>
</feature>
<feature type="domain" description="CBM3" evidence="9">
    <location>
        <begin position="200"/>
        <end position="391"/>
    </location>
</feature>
<protein>
    <recommendedName>
        <fullName evidence="12">Protein kinase domain-containing protein</fullName>
    </recommendedName>
</protein>
<dbReference type="Proteomes" id="UP000708148">
    <property type="component" value="Unassembled WGS sequence"/>
</dbReference>
<feature type="compositionally biased region" description="Low complexity" evidence="6">
    <location>
        <begin position="921"/>
        <end position="931"/>
    </location>
</feature>
<evidence type="ECO:0008006" key="12">
    <source>
        <dbReference type="Google" id="ProtNLM"/>
    </source>
</evidence>
<dbReference type="PROSITE" id="PS50011">
    <property type="entry name" value="PROTEIN_KINASE_DOM"/>
    <property type="match status" value="1"/>
</dbReference>
<evidence type="ECO:0000256" key="6">
    <source>
        <dbReference type="SAM" id="MobiDB-lite"/>
    </source>
</evidence>
<feature type="compositionally biased region" description="Polar residues" evidence="6">
    <location>
        <begin position="932"/>
        <end position="944"/>
    </location>
</feature>
<dbReference type="InterPro" id="IPR051681">
    <property type="entry name" value="Ser/Thr_Kinases-Pseudokinases"/>
</dbReference>
<gene>
    <name evidence="10" type="ORF">OSTQU699_LOCUS8096</name>
</gene>